<reference evidence="2 3" key="1">
    <citation type="submission" date="2018-06" db="EMBL/GenBank/DDBJ databases">
        <title>Echinicola strongylocentroti sp. nov., isolated from a sea urchin Strongylocentrotus intermedius.</title>
        <authorList>
            <person name="Bae S.S."/>
        </authorList>
    </citation>
    <scope>NUCLEOTIDE SEQUENCE [LARGE SCALE GENOMIC DNA]</scope>
    <source>
        <strain evidence="2 3">MEBiC08714</strain>
    </source>
</reference>
<evidence type="ECO:0000313" key="3">
    <source>
        <dbReference type="Proteomes" id="UP000248688"/>
    </source>
</evidence>
<dbReference type="KEGG" id="est:DN752_11920"/>
<dbReference type="PANTHER" id="PTHR36974">
    <property type="entry name" value="MEMBRANE PROTEIN-RELATED"/>
    <property type="match status" value="1"/>
</dbReference>
<keyword evidence="1" id="KW-0812">Transmembrane</keyword>
<dbReference type="PANTHER" id="PTHR36974:SF1">
    <property type="entry name" value="DOXX FAMILY MEMBRANE PROTEIN"/>
    <property type="match status" value="1"/>
</dbReference>
<dbReference type="RefSeq" id="WP_112784150.1">
    <property type="nucleotide sequence ID" value="NZ_CP030041.1"/>
</dbReference>
<feature type="transmembrane region" description="Helical" evidence="1">
    <location>
        <begin position="29"/>
        <end position="49"/>
    </location>
</feature>
<feature type="transmembrane region" description="Helical" evidence="1">
    <location>
        <begin position="61"/>
        <end position="84"/>
    </location>
</feature>
<evidence type="ECO:0008006" key="4">
    <source>
        <dbReference type="Google" id="ProtNLM"/>
    </source>
</evidence>
<proteinExistence type="predicted"/>
<feature type="transmembrane region" description="Helical" evidence="1">
    <location>
        <begin position="91"/>
        <end position="109"/>
    </location>
</feature>
<gene>
    <name evidence="2" type="ORF">DN752_11920</name>
</gene>
<keyword evidence="3" id="KW-1185">Reference proteome</keyword>
<protein>
    <recommendedName>
        <fullName evidence="4">DoxX family membrane protein</fullName>
    </recommendedName>
</protein>
<accession>A0A2Z4IK72</accession>
<dbReference type="AlphaFoldDB" id="A0A2Z4IK72"/>
<feature type="transmembrane region" description="Helical" evidence="1">
    <location>
        <begin position="6"/>
        <end position="22"/>
    </location>
</feature>
<keyword evidence="1" id="KW-0472">Membrane</keyword>
<dbReference type="Proteomes" id="UP000248688">
    <property type="component" value="Chromosome"/>
</dbReference>
<dbReference type="OrthoDB" id="673526at2"/>
<organism evidence="2 3">
    <name type="scientific">Echinicola strongylocentroti</name>
    <dbReference type="NCBI Taxonomy" id="1795355"/>
    <lineage>
        <taxon>Bacteria</taxon>
        <taxon>Pseudomonadati</taxon>
        <taxon>Bacteroidota</taxon>
        <taxon>Cytophagia</taxon>
        <taxon>Cytophagales</taxon>
        <taxon>Cyclobacteriaceae</taxon>
        <taxon>Echinicola</taxon>
    </lineage>
</organism>
<feature type="transmembrane region" description="Helical" evidence="1">
    <location>
        <begin position="129"/>
        <end position="148"/>
    </location>
</feature>
<keyword evidence="1" id="KW-1133">Transmembrane helix</keyword>
<name>A0A2Z4IK72_9BACT</name>
<evidence type="ECO:0000256" key="1">
    <source>
        <dbReference type="SAM" id="Phobius"/>
    </source>
</evidence>
<sequence length="157" mass="18111">MLPFYVLIFTFVLAVIVHYWRTKTFAWAISGRIALSVMLCLTAMGHFMFTEGMSKMLPHFIPQKAFVVYFTGLIEMAAAVGIHLHKYRKSTGILLILFFLLVLPANIKASMDQLNYQTGQYDGPGVNYLWFRVPFQLLLIAWTSWFVIKNGKEKLQH</sequence>
<evidence type="ECO:0000313" key="2">
    <source>
        <dbReference type="EMBL" id="AWW30773.1"/>
    </source>
</evidence>
<dbReference type="EMBL" id="CP030041">
    <property type="protein sequence ID" value="AWW30773.1"/>
    <property type="molecule type" value="Genomic_DNA"/>
</dbReference>